<feature type="region of interest" description="Disordered" evidence="1">
    <location>
        <begin position="544"/>
        <end position="591"/>
    </location>
</feature>
<dbReference type="Proteomes" id="UP001157017">
    <property type="component" value="Unassembled WGS sequence"/>
</dbReference>
<name>A0ABQ6JHT2_9ACTN</name>
<proteinExistence type="predicted"/>
<feature type="compositionally biased region" description="Low complexity" evidence="1">
    <location>
        <begin position="390"/>
        <end position="419"/>
    </location>
</feature>
<feature type="region of interest" description="Disordered" evidence="1">
    <location>
        <begin position="287"/>
        <end position="330"/>
    </location>
</feature>
<evidence type="ECO:0000259" key="2">
    <source>
        <dbReference type="Pfam" id="PF18741"/>
    </source>
</evidence>
<accession>A0ABQ6JHT2</accession>
<organism evidence="3 4">
    <name type="scientific">Angustibacter aerolatus</name>
    <dbReference type="NCBI Taxonomy" id="1162965"/>
    <lineage>
        <taxon>Bacteria</taxon>
        <taxon>Bacillati</taxon>
        <taxon>Actinomycetota</taxon>
        <taxon>Actinomycetes</taxon>
        <taxon>Kineosporiales</taxon>
        <taxon>Kineosporiaceae</taxon>
    </lineage>
</organism>
<dbReference type="SUPFAM" id="SSF52980">
    <property type="entry name" value="Restriction endonuclease-like"/>
    <property type="match status" value="1"/>
</dbReference>
<feature type="region of interest" description="Disordered" evidence="1">
    <location>
        <begin position="379"/>
        <end position="478"/>
    </location>
</feature>
<feature type="domain" description="Restriction endonuclease type II-like" evidence="2">
    <location>
        <begin position="168"/>
        <end position="258"/>
    </location>
</feature>
<gene>
    <name evidence="3" type="ORF">GCM10025868_15810</name>
</gene>
<feature type="compositionally biased region" description="Low complexity" evidence="1">
    <location>
        <begin position="460"/>
        <end position="478"/>
    </location>
</feature>
<comment type="caution">
    <text evidence="3">The sequence shown here is derived from an EMBL/GenBank/DDBJ whole genome shotgun (WGS) entry which is preliminary data.</text>
</comment>
<feature type="compositionally biased region" description="Low complexity" evidence="1">
    <location>
        <begin position="288"/>
        <end position="301"/>
    </location>
</feature>
<evidence type="ECO:0000256" key="1">
    <source>
        <dbReference type="SAM" id="MobiDB-lite"/>
    </source>
</evidence>
<reference evidence="4" key="1">
    <citation type="journal article" date="2019" name="Int. J. Syst. Evol. Microbiol.">
        <title>The Global Catalogue of Microorganisms (GCM) 10K type strain sequencing project: providing services to taxonomists for standard genome sequencing and annotation.</title>
        <authorList>
            <consortium name="The Broad Institute Genomics Platform"/>
            <consortium name="The Broad Institute Genome Sequencing Center for Infectious Disease"/>
            <person name="Wu L."/>
            <person name="Ma J."/>
        </authorList>
    </citation>
    <scope>NUCLEOTIDE SEQUENCE [LARGE SCALE GENOMIC DNA]</scope>
    <source>
        <strain evidence="4">NBRC 108730</strain>
    </source>
</reference>
<evidence type="ECO:0000313" key="3">
    <source>
        <dbReference type="EMBL" id="GMA86331.1"/>
    </source>
</evidence>
<dbReference type="EMBL" id="BSUZ01000001">
    <property type="protein sequence ID" value="GMA86331.1"/>
    <property type="molecule type" value="Genomic_DNA"/>
</dbReference>
<keyword evidence="4" id="KW-1185">Reference proteome</keyword>
<feature type="compositionally biased region" description="Low complexity" evidence="1">
    <location>
        <begin position="551"/>
        <end position="560"/>
    </location>
</feature>
<dbReference type="Pfam" id="PF18741">
    <property type="entry name" value="MTES_1575"/>
    <property type="match status" value="1"/>
</dbReference>
<dbReference type="InterPro" id="IPR049468">
    <property type="entry name" value="Restrct_endonuc-II-like_dom"/>
</dbReference>
<dbReference type="Gene3D" id="3.40.960.10">
    <property type="entry name" value="VSR Endonuclease"/>
    <property type="match status" value="1"/>
</dbReference>
<dbReference type="InterPro" id="IPR011335">
    <property type="entry name" value="Restrct_endonuc-II-like"/>
</dbReference>
<feature type="compositionally biased region" description="Basic residues" evidence="1">
    <location>
        <begin position="422"/>
        <end position="434"/>
    </location>
</feature>
<sequence>MLEHATSRPDETLAVVATNPRHAARVDDALRVALADHPGLADHLLAGGAERFVVTDLTGAGSLSRDAVLLAVGYGRTPHGRVLHRFAALAAPGGDRRLLAATTAARARLTVVSSFAAPDLDAERLTASGPRLLRDLLAWAGSGGVLTSADDAPSEAVDPVARDAVLDDLAERLAADGLEVRRDVGPHGAAIDLAVGERGGPLLVAVESDGATYAAVPSTRDRDRLRVEHLERLGWTHLRIWSTDVFRDPAREVSRVHQVVRAAAARERQRLAALEPVAVPEPVHEVPADVPAEPAQPAEPDGSGGAGGDSPVEQPAPQVATSGGPNVLWDSDVHRADVLPPAPARSGMRPRVPTGLPVGDYSEADLDAVVTWIGSDGVLRTRDEPRCPRAPAGSASPGAAQRSTRPSTPRSRACRPAVPRDGRRRSPPRGRRGPCRCGARAPAGGPGGRADARRHRRGLGRAPPTARRARPLAARAASPALGLTPSAAAAWGVAASWQRPSPERTRLPRCAVLAAGAGRCRGCRERAGSEPTRPSALCLALSVPARDERAAPASRGAGRALGRRSRGSSAARWSRGRRRRHPAGGAGRGSR</sequence>
<protein>
    <recommendedName>
        <fullName evidence="2">Restriction endonuclease type II-like domain-containing protein</fullName>
    </recommendedName>
</protein>
<evidence type="ECO:0000313" key="4">
    <source>
        <dbReference type="Proteomes" id="UP001157017"/>
    </source>
</evidence>